<feature type="transmembrane region" description="Helical" evidence="1">
    <location>
        <begin position="6"/>
        <end position="25"/>
    </location>
</feature>
<organism evidence="2 3">
    <name type="scientific">Roseivivax marinus</name>
    <dbReference type="NCBI Taxonomy" id="1379903"/>
    <lineage>
        <taxon>Bacteria</taxon>
        <taxon>Pseudomonadati</taxon>
        <taxon>Pseudomonadota</taxon>
        <taxon>Alphaproteobacteria</taxon>
        <taxon>Rhodobacterales</taxon>
        <taxon>Roseobacteraceae</taxon>
        <taxon>Roseivivax</taxon>
    </lineage>
</organism>
<dbReference type="STRING" id="1379903.ATO8_18050"/>
<dbReference type="RefSeq" id="WP_043846596.1">
    <property type="nucleotide sequence ID" value="NZ_AQQW01000014.1"/>
</dbReference>
<dbReference type="Proteomes" id="UP000019063">
    <property type="component" value="Unassembled WGS sequence"/>
</dbReference>
<keyword evidence="3" id="KW-1185">Reference proteome</keyword>
<comment type="caution">
    <text evidence="2">The sequence shown here is derived from an EMBL/GenBank/DDBJ whole genome shotgun (WGS) entry which is preliminary data.</text>
</comment>
<protein>
    <submittedName>
        <fullName evidence="2">Uncharacterized protein</fullName>
    </submittedName>
</protein>
<keyword evidence="1" id="KW-1133">Transmembrane helix</keyword>
<gene>
    <name evidence="2" type="ORF">ATO8_18050</name>
</gene>
<evidence type="ECO:0000313" key="2">
    <source>
        <dbReference type="EMBL" id="ETW11232.1"/>
    </source>
</evidence>
<proteinExistence type="predicted"/>
<dbReference type="AlphaFoldDB" id="W4HEN0"/>
<name>W4HEN0_9RHOB</name>
<dbReference type="EMBL" id="AQQW01000014">
    <property type="protein sequence ID" value="ETW11232.1"/>
    <property type="molecule type" value="Genomic_DNA"/>
</dbReference>
<evidence type="ECO:0000256" key="1">
    <source>
        <dbReference type="SAM" id="Phobius"/>
    </source>
</evidence>
<keyword evidence="1" id="KW-0812">Transmembrane</keyword>
<accession>W4HEN0</accession>
<sequence length="118" mass="13281">MSTEWQVALAALIFAASCVLIVRWMSRRVADPAPAEDDHLLPLLRSVIEHRATGADPENELLSRVLEKHRDDDPVVLLDILTAPDTAWEDRSLLELIAAGDAERVQRYLARQERDGFP</sequence>
<reference evidence="2 3" key="1">
    <citation type="journal article" date="2014" name="Antonie Van Leeuwenhoek">
        <title>Roseivivax atlanticus sp. nov., isolated from surface seawater of the Atlantic Ocean.</title>
        <authorList>
            <person name="Li G."/>
            <person name="Lai Q."/>
            <person name="Liu X."/>
            <person name="Sun F."/>
            <person name="Shao Z."/>
        </authorList>
    </citation>
    <scope>NUCLEOTIDE SEQUENCE [LARGE SCALE GENOMIC DNA]</scope>
    <source>
        <strain evidence="2 3">22II-s10s</strain>
    </source>
</reference>
<evidence type="ECO:0000313" key="3">
    <source>
        <dbReference type="Proteomes" id="UP000019063"/>
    </source>
</evidence>
<keyword evidence="1" id="KW-0472">Membrane</keyword>